<evidence type="ECO:0000256" key="7">
    <source>
        <dbReference type="ARBA" id="ARBA00022990"/>
    </source>
</evidence>
<evidence type="ECO:0000256" key="11">
    <source>
        <dbReference type="PROSITE-ProRule" id="PRU00339"/>
    </source>
</evidence>
<sequence length="580" mass="65573">FELLDVIPSMADEAKAKGNAAFSAGDYPAAIRHFTAAIELSPTNHVLYSNRSAAHASLNQYTEALADAEKTVELKPDWPKGYSRLGAAHIGLHNYHDAVSAYKKGLEFDPDNEALKSGLSDAQSAMNRARPPPMSSSNPFGDAFGPEMWAKLTADPATRIYLQQPDFVRMMQDLQKNPSNLNLYLKDQRVMQALGVLLNIKLSTRSPGEDEEVPDASPPAAERKRPAEAEPEPEPMEVVDEEREAKERKEKAQKEKEAGNAAYKKKDFDVAIERYTKAIELDDTDVSFLTNRAAVYLEMGKYAECIQDCDKAVERGRELRSDYKMVARALTRKGTALVKMAKTSKDFDPAIETFQKALTEHRNPDTLKKLNDAEKAKKDLEQQEYFDPKIADEEREKGNEFFKEQKYPEAVQHYTESLRRNPKDPRAYSNRAACYTKLGAMPEGLKDAEKCLELDPTFVKGYTRKGAVQFFMKEYDKAMETYQEGLKHDPRNQELLDGVRRCVEQINKASRGDLTPEELKERQAKGMQDPEIQNILTDPVMRQVLVDLQENPKAAQDHMKNPLVMNKIQKLISSGIVQMR</sequence>
<evidence type="ECO:0000256" key="8">
    <source>
        <dbReference type="ARBA" id="ARBA00023016"/>
    </source>
</evidence>
<feature type="domain" description="STI1" evidence="13">
    <location>
        <begin position="529"/>
        <end position="568"/>
    </location>
</feature>
<evidence type="ECO:0000256" key="4">
    <source>
        <dbReference type="ARBA" id="ARBA00022553"/>
    </source>
</evidence>
<evidence type="ECO:0000256" key="10">
    <source>
        <dbReference type="ARBA" id="ARBA00023242"/>
    </source>
</evidence>
<dbReference type="GO" id="GO:0051879">
    <property type="term" value="F:Hsp90 protein binding"/>
    <property type="evidence" value="ECO:0007669"/>
    <property type="project" value="TreeGrafter"/>
</dbReference>
<dbReference type="Gene3D" id="1.10.260.100">
    <property type="match status" value="2"/>
</dbReference>
<dbReference type="Pfam" id="PF17830">
    <property type="entry name" value="STI1-HOP_DP"/>
    <property type="match status" value="2"/>
</dbReference>
<keyword evidence="4" id="KW-0597">Phosphoprotein</keyword>
<dbReference type="FunFam" id="1.25.40.10:FF:000010">
    <property type="entry name" value="Stress-induced phosphoprotein 1"/>
    <property type="match status" value="1"/>
</dbReference>
<dbReference type="InterPro" id="IPR011990">
    <property type="entry name" value="TPR-like_helical_dom_sf"/>
</dbReference>
<dbReference type="FunFam" id="1.25.40.10:FF:000020">
    <property type="entry name" value="Stress-induced phosphoprotein 1"/>
    <property type="match status" value="1"/>
</dbReference>
<dbReference type="GO" id="GO:0005737">
    <property type="term" value="C:cytoplasm"/>
    <property type="evidence" value="ECO:0007669"/>
    <property type="project" value="UniProtKB-SubCell"/>
</dbReference>
<protein>
    <recommendedName>
        <fullName evidence="13">STI1 domain-containing protein</fullName>
    </recommendedName>
</protein>
<dbReference type="PROSITE" id="PS50005">
    <property type="entry name" value="TPR"/>
    <property type="match status" value="6"/>
</dbReference>
<organism evidence="14 15">
    <name type="scientific">Escallonia rubra</name>
    <dbReference type="NCBI Taxonomy" id="112253"/>
    <lineage>
        <taxon>Eukaryota</taxon>
        <taxon>Viridiplantae</taxon>
        <taxon>Streptophyta</taxon>
        <taxon>Embryophyta</taxon>
        <taxon>Tracheophyta</taxon>
        <taxon>Spermatophyta</taxon>
        <taxon>Magnoliopsida</taxon>
        <taxon>eudicotyledons</taxon>
        <taxon>Gunneridae</taxon>
        <taxon>Pentapetalae</taxon>
        <taxon>asterids</taxon>
        <taxon>campanulids</taxon>
        <taxon>Escalloniales</taxon>
        <taxon>Escalloniaceae</taxon>
        <taxon>Escallonia</taxon>
    </lineage>
</organism>
<dbReference type="AlphaFoldDB" id="A0AA88RUV5"/>
<dbReference type="EMBL" id="JAVXUO010001728">
    <property type="protein sequence ID" value="KAK2979690.1"/>
    <property type="molecule type" value="Genomic_DNA"/>
</dbReference>
<evidence type="ECO:0000256" key="3">
    <source>
        <dbReference type="ARBA" id="ARBA00022490"/>
    </source>
</evidence>
<feature type="repeat" description="TPR" evidence="11">
    <location>
        <begin position="79"/>
        <end position="112"/>
    </location>
</feature>
<dbReference type="PANTHER" id="PTHR22904">
    <property type="entry name" value="TPR REPEAT CONTAINING PROTEIN"/>
    <property type="match status" value="1"/>
</dbReference>
<keyword evidence="8" id="KW-0346">Stress response</keyword>
<evidence type="ECO:0000259" key="13">
    <source>
        <dbReference type="SMART" id="SM00727"/>
    </source>
</evidence>
<evidence type="ECO:0000256" key="12">
    <source>
        <dbReference type="SAM" id="MobiDB-lite"/>
    </source>
</evidence>
<dbReference type="Gene3D" id="1.25.40.10">
    <property type="entry name" value="Tetratricopeptide repeat domain"/>
    <property type="match status" value="3"/>
</dbReference>
<feature type="region of interest" description="Disordered" evidence="12">
    <location>
        <begin position="206"/>
        <end position="260"/>
    </location>
</feature>
<dbReference type="Pfam" id="PF13432">
    <property type="entry name" value="TPR_16"/>
    <property type="match status" value="1"/>
</dbReference>
<feature type="repeat" description="TPR" evidence="11">
    <location>
        <begin position="459"/>
        <end position="492"/>
    </location>
</feature>
<evidence type="ECO:0000256" key="5">
    <source>
        <dbReference type="ARBA" id="ARBA00022737"/>
    </source>
</evidence>
<feature type="repeat" description="TPR" evidence="11">
    <location>
        <begin position="252"/>
        <end position="285"/>
    </location>
</feature>
<proteinExistence type="predicted"/>
<keyword evidence="15" id="KW-1185">Reference proteome</keyword>
<dbReference type="SMART" id="SM00727">
    <property type="entry name" value="STI1"/>
    <property type="match status" value="2"/>
</dbReference>
<dbReference type="GO" id="GO:0005634">
    <property type="term" value="C:nucleus"/>
    <property type="evidence" value="ECO:0007669"/>
    <property type="project" value="UniProtKB-SubCell"/>
</dbReference>
<feature type="repeat" description="TPR" evidence="11">
    <location>
        <begin position="11"/>
        <end position="44"/>
    </location>
</feature>
<keyword evidence="5" id="KW-0677">Repeat</keyword>
<evidence type="ECO:0000256" key="9">
    <source>
        <dbReference type="ARBA" id="ARBA00023186"/>
    </source>
</evidence>
<keyword evidence="3" id="KW-0963">Cytoplasm</keyword>
<comment type="subcellular location">
    <subcellularLocation>
        <location evidence="2">Cytoplasm</location>
    </subcellularLocation>
    <subcellularLocation>
        <location evidence="1">Nucleus</location>
    </subcellularLocation>
</comment>
<feature type="domain" description="STI1" evidence="13">
    <location>
        <begin position="145"/>
        <end position="184"/>
    </location>
</feature>
<keyword evidence="7" id="KW-0007">Acetylation</keyword>
<dbReference type="Proteomes" id="UP001187471">
    <property type="component" value="Unassembled WGS sequence"/>
</dbReference>
<feature type="compositionally biased region" description="Acidic residues" evidence="12">
    <location>
        <begin position="229"/>
        <end position="242"/>
    </location>
</feature>
<name>A0AA88RUV5_9ASTE</name>
<dbReference type="SMART" id="SM00028">
    <property type="entry name" value="TPR"/>
    <property type="match status" value="9"/>
</dbReference>
<feature type="non-terminal residue" evidence="14">
    <location>
        <position position="580"/>
    </location>
</feature>
<evidence type="ECO:0000313" key="14">
    <source>
        <dbReference type="EMBL" id="KAK2979690.1"/>
    </source>
</evidence>
<comment type="caution">
    <text evidence="14">The sequence shown here is derived from an EMBL/GenBank/DDBJ whole genome shotgun (WGS) entry which is preliminary data.</text>
</comment>
<feature type="compositionally biased region" description="Basic and acidic residues" evidence="12">
    <location>
        <begin position="243"/>
        <end position="260"/>
    </location>
</feature>
<dbReference type="Pfam" id="PF13414">
    <property type="entry name" value="TPR_11"/>
    <property type="match status" value="2"/>
</dbReference>
<gene>
    <name evidence="14" type="ORF">RJ640_027270</name>
</gene>
<evidence type="ECO:0000313" key="15">
    <source>
        <dbReference type="Proteomes" id="UP001187471"/>
    </source>
</evidence>
<reference evidence="14" key="1">
    <citation type="submission" date="2022-12" db="EMBL/GenBank/DDBJ databases">
        <title>Draft genome assemblies for two species of Escallonia (Escalloniales).</title>
        <authorList>
            <person name="Chanderbali A."/>
            <person name="Dervinis C."/>
            <person name="Anghel I."/>
            <person name="Soltis D."/>
            <person name="Soltis P."/>
            <person name="Zapata F."/>
        </authorList>
    </citation>
    <scope>NUCLEOTIDE SEQUENCE</scope>
    <source>
        <strain evidence="14">UCBG92.1500</strain>
        <tissue evidence="14">Leaf</tissue>
    </source>
</reference>
<evidence type="ECO:0000256" key="1">
    <source>
        <dbReference type="ARBA" id="ARBA00004123"/>
    </source>
</evidence>
<dbReference type="FunFam" id="1.10.260.100:FF:000004">
    <property type="entry name" value="Putative stress-induced-phosphoprotein 1"/>
    <property type="match status" value="1"/>
</dbReference>
<dbReference type="FunFam" id="1.10.260.100:FF:000002">
    <property type="entry name" value="Stress-induced-phosphoprotein 1 (Hsp70/Hsp90-organizing)"/>
    <property type="match status" value="1"/>
</dbReference>
<evidence type="ECO:0000256" key="2">
    <source>
        <dbReference type="ARBA" id="ARBA00004496"/>
    </source>
</evidence>
<dbReference type="PANTHER" id="PTHR22904:SF533">
    <property type="entry name" value="HSP70-HSP90 ORGANIZING PROTEIN 3"/>
    <property type="match status" value="1"/>
</dbReference>
<dbReference type="InterPro" id="IPR041243">
    <property type="entry name" value="STI1/HOP_DP"/>
</dbReference>
<dbReference type="FunFam" id="1.25.40.10:FF:000102">
    <property type="entry name" value="hsp70-Hsp90 organizing protein 3-like"/>
    <property type="match status" value="1"/>
</dbReference>
<dbReference type="Pfam" id="PF13181">
    <property type="entry name" value="TPR_8"/>
    <property type="match status" value="2"/>
</dbReference>
<keyword evidence="6 11" id="KW-0802">TPR repeat</keyword>
<keyword evidence="9" id="KW-0143">Chaperone</keyword>
<dbReference type="SUPFAM" id="SSF48452">
    <property type="entry name" value="TPR-like"/>
    <property type="match status" value="3"/>
</dbReference>
<feature type="repeat" description="TPR" evidence="11">
    <location>
        <begin position="391"/>
        <end position="424"/>
    </location>
</feature>
<accession>A0AA88RUV5</accession>
<keyword evidence="10" id="KW-0539">Nucleus</keyword>
<evidence type="ECO:0000256" key="6">
    <source>
        <dbReference type="ARBA" id="ARBA00022803"/>
    </source>
</evidence>
<dbReference type="InterPro" id="IPR006636">
    <property type="entry name" value="STI1_HS-bd"/>
</dbReference>
<dbReference type="InterPro" id="IPR019734">
    <property type="entry name" value="TPR_rpt"/>
</dbReference>
<feature type="repeat" description="TPR" evidence="11">
    <location>
        <begin position="425"/>
        <end position="458"/>
    </location>
</feature>